<comment type="subunit">
    <text evidence="25">Interacts with tir-1 and let-756.</text>
</comment>
<evidence type="ECO:0000256" key="1">
    <source>
        <dbReference type="ARBA" id="ARBA00004123"/>
    </source>
</evidence>
<dbReference type="CDD" id="cd00086">
    <property type="entry name" value="homeodomain"/>
    <property type="match status" value="1"/>
</dbReference>
<evidence type="ECO:0000313" key="36">
    <source>
        <dbReference type="EMBL" id="CAD6188310.1"/>
    </source>
</evidence>
<protein>
    <recommendedName>
        <fullName evidence="7">ADP-ribosylation factor-like protein 6</fullName>
    </recommendedName>
    <alternativeName>
        <fullName evidence="26">Homeobox protein pal-1</fullName>
    </alternativeName>
    <alternativeName>
        <fullName evidence="27">Posterior alae in males protein 1</fullName>
    </alternativeName>
</protein>
<evidence type="ECO:0000256" key="30">
    <source>
        <dbReference type="PROSITE-ProRule" id="PRU00108"/>
    </source>
</evidence>
<keyword evidence="29" id="KW-0479">Metal-binding</keyword>
<evidence type="ECO:0000313" key="37">
    <source>
        <dbReference type="Proteomes" id="UP000835052"/>
    </source>
</evidence>
<keyword evidence="10 33" id="KW-0812">Transmembrane</keyword>
<evidence type="ECO:0000256" key="27">
    <source>
        <dbReference type="ARBA" id="ARBA00077109"/>
    </source>
</evidence>
<feature type="DNA-binding region" description="Homeobox" evidence="30">
    <location>
        <begin position="683"/>
        <end position="742"/>
    </location>
</feature>
<evidence type="ECO:0000256" key="6">
    <source>
        <dbReference type="ARBA" id="ARBA00010341"/>
    </source>
</evidence>
<dbReference type="Proteomes" id="UP000835052">
    <property type="component" value="Unassembled WGS sequence"/>
</dbReference>
<keyword evidence="22 30" id="KW-0539">Nucleus</keyword>
<evidence type="ECO:0000256" key="15">
    <source>
        <dbReference type="ARBA" id="ARBA00023015"/>
    </source>
</evidence>
<keyword evidence="13" id="KW-0995">Kinetochore</keyword>
<evidence type="ECO:0000256" key="31">
    <source>
        <dbReference type="RuleBase" id="RU000682"/>
    </source>
</evidence>
<dbReference type="InterPro" id="IPR009057">
    <property type="entry name" value="Homeodomain-like_sf"/>
</dbReference>
<dbReference type="PANTHER" id="PTHR13605">
    <property type="entry name" value="ER MEMBRANE PROTEIN COMPLEX SUBUNIT 7"/>
    <property type="match status" value="1"/>
</dbReference>
<dbReference type="PROSITE" id="PS51419">
    <property type="entry name" value="RAB"/>
    <property type="match status" value="1"/>
</dbReference>
<feature type="binding site" evidence="28">
    <location>
        <position position="338"/>
    </location>
    <ligand>
        <name>GTP</name>
        <dbReference type="ChEBI" id="CHEBI:37565"/>
    </ligand>
</feature>
<evidence type="ECO:0000256" key="29">
    <source>
        <dbReference type="PIRSR" id="PIRSR606689-2"/>
    </source>
</evidence>
<evidence type="ECO:0000256" key="17">
    <source>
        <dbReference type="ARBA" id="ARBA00023134"/>
    </source>
</evidence>
<feature type="binding site" evidence="29">
    <location>
        <position position="316"/>
    </location>
    <ligand>
        <name>Mg(2+)</name>
        <dbReference type="ChEBI" id="CHEBI:18420"/>
    </ligand>
</feature>
<evidence type="ECO:0000256" key="18">
    <source>
        <dbReference type="ARBA" id="ARBA00023136"/>
    </source>
</evidence>
<dbReference type="PANTHER" id="PTHR13605:SF4">
    <property type="entry name" value="ER MEMBRANE PROTEIN COMPLEX SUBUNIT 7"/>
    <property type="match status" value="1"/>
</dbReference>
<evidence type="ECO:0000256" key="4">
    <source>
        <dbReference type="ARBA" id="ARBA00008880"/>
    </source>
</evidence>
<evidence type="ECO:0000256" key="8">
    <source>
        <dbReference type="ARBA" id="ARBA00022454"/>
    </source>
</evidence>
<sequence>MKLLFLIALACSVYAEVAEVPSSGKFSVEGEIILPASKHCSKWSSNARVMLNHGQYIGFVGENCIFRVDNVPSGSYIVQIENVDFIFEPIRVDITGKGKMRARKLTLVQPNTVNQLSYPLKLSARGPTRYFRKREEWRVTDMLMSPMVLMLVVPLLIMLVIPKMTANDPQLQREMEQMQLPKMDMPDVGEVMANFFGGGPAASKKKAGEKESSSRMEVLHHLISATNGGRPARSRDKFLSAILLPSPPDTHRSVTHCRQPNAIAGQMGLFNSLSQLLGLGKKQVSIIVVGLDNSGKTTVLNALRTPDTRTSQIVPTVGYTVTNFTTGNLSFNAFDMAGQGRYRSMWESYYANSQAIVFVVDSSDRLRISLARDELWMIMDHKDVVHRPIPILVLANKMDDADAMSSAEISVSLGLEVIRGHHWTIQATCALNGAGLDKAMQWLSTEVNMCVADPPDTSETPPVDQQAFDLQPNRRLTASASLLCAYSTPFIESKRFPISGRGTTLRGRRSSAMSNPTPPAAPRQDSWHMFPLFYPAATAESISERMLHPSPFDNLSTPASFYSRWPTVNDAAYQEQAKWQTDQIYHLSFPSTEQKPLQMYQTDSFPSTSVAGNSPATNPPLDYRMNPAACYSNNLFGTAYDYPQMQFAWKMSSAVAGKSLPKSEPTKVVPTGPGTNHVRVRTAEKYRMVYSDYQRLELEKEFITNNFITADRKSVLSTQLNLTERQIKIWFQNRRAKGRREHNKKM</sequence>
<feature type="domain" description="Homeobox" evidence="35">
    <location>
        <begin position="681"/>
        <end position="741"/>
    </location>
</feature>
<dbReference type="GO" id="GO:0005634">
    <property type="term" value="C:nucleus"/>
    <property type="evidence" value="ECO:0007669"/>
    <property type="project" value="UniProtKB-SubCell"/>
</dbReference>
<dbReference type="NCBIfam" id="TIGR00231">
    <property type="entry name" value="small_GTP"/>
    <property type="match status" value="1"/>
</dbReference>
<evidence type="ECO:0000256" key="21">
    <source>
        <dbReference type="ARBA" id="ARBA00023163"/>
    </source>
</evidence>
<dbReference type="GO" id="GO:0005525">
    <property type="term" value="F:GTP binding"/>
    <property type="evidence" value="ECO:0007669"/>
    <property type="project" value="UniProtKB-KW"/>
</dbReference>
<feature type="signal peptide" evidence="34">
    <location>
        <begin position="1"/>
        <end position="15"/>
    </location>
</feature>
<evidence type="ECO:0000256" key="14">
    <source>
        <dbReference type="ARBA" id="ARBA00022989"/>
    </source>
</evidence>
<keyword evidence="23" id="KW-0137">Centromere</keyword>
<evidence type="ECO:0000256" key="24">
    <source>
        <dbReference type="ARBA" id="ARBA00053266"/>
    </source>
</evidence>
<keyword evidence="21" id="KW-0804">Transcription</keyword>
<comment type="caution">
    <text evidence="36">The sequence shown here is derived from an EMBL/GenBank/DDBJ whole genome shotgun (WGS) entry which is preliminary data.</text>
</comment>
<dbReference type="FunFam" id="3.40.50.300:FF:001166">
    <property type="entry name" value="ADP-ribosylation factor D"/>
    <property type="match status" value="1"/>
</dbReference>
<gene>
    <name evidence="36" type="ORF">CAUJ_LOCUS4229</name>
</gene>
<name>A0A8S1H4G9_9PELO</name>
<keyword evidence="14 33" id="KW-1133">Transmembrane helix</keyword>
<dbReference type="PROSITE" id="PS51422">
    <property type="entry name" value="SAR1"/>
    <property type="match status" value="1"/>
</dbReference>
<dbReference type="InterPro" id="IPR039163">
    <property type="entry name" value="EMC7"/>
</dbReference>
<dbReference type="GO" id="GO:0000981">
    <property type="term" value="F:DNA-binding transcription factor activity, RNA polymerase II-specific"/>
    <property type="evidence" value="ECO:0007669"/>
    <property type="project" value="InterPro"/>
</dbReference>
<dbReference type="Pfam" id="PF00046">
    <property type="entry name" value="Homeodomain"/>
    <property type="match status" value="1"/>
</dbReference>
<feature type="transmembrane region" description="Helical" evidence="33">
    <location>
        <begin position="142"/>
        <end position="161"/>
    </location>
</feature>
<dbReference type="FunFam" id="1.10.10.60:FF:000722">
    <property type="entry name" value="Homeobox protein pal-1"/>
    <property type="match status" value="1"/>
</dbReference>
<dbReference type="PROSITE" id="PS50071">
    <property type="entry name" value="HOMEOBOX_2"/>
    <property type="match status" value="1"/>
</dbReference>
<evidence type="ECO:0000256" key="16">
    <source>
        <dbReference type="ARBA" id="ARBA00023125"/>
    </source>
</evidence>
<evidence type="ECO:0000256" key="22">
    <source>
        <dbReference type="ARBA" id="ARBA00023242"/>
    </source>
</evidence>
<dbReference type="GO" id="GO:0003924">
    <property type="term" value="F:GTPase activity"/>
    <property type="evidence" value="ECO:0007669"/>
    <property type="project" value="InterPro"/>
</dbReference>
<dbReference type="GO" id="GO:0046872">
    <property type="term" value="F:metal ion binding"/>
    <property type="evidence" value="ECO:0007669"/>
    <property type="project" value="UniProtKB-KW"/>
</dbReference>
<evidence type="ECO:0000256" key="26">
    <source>
        <dbReference type="ARBA" id="ARBA00073246"/>
    </source>
</evidence>
<dbReference type="SUPFAM" id="SSF46689">
    <property type="entry name" value="Homeodomain-like"/>
    <property type="match status" value="1"/>
</dbReference>
<comment type="similarity">
    <text evidence="4">Belongs to the EMC7 family.</text>
</comment>
<keyword evidence="19 30" id="KW-0371">Homeobox</keyword>
<dbReference type="SMART" id="SM00175">
    <property type="entry name" value="RAB"/>
    <property type="match status" value="1"/>
</dbReference>
<keyword evidence="20" id="KW-0010">Activator</keyword>
<dbReference type="InterPro" id="IPR027417">
    <property type="entry name" value="P-loop_NTPase"/>
</dbReference>
<evidence type="ECO:0000256" key="32">
    <source>
        <dbReference type="SAM" id="MobiDB-lite"/>
    </source>
</evidence>
<accession>A0A8S1H4G9</accession>
<feature type="binding site" evidence="29">
    <location>
        <position position="297"/>
    </location>
    <ligand>
        <name>Mg(2+)</name>
        <dbReference type="ChEBI" id="CHEBI:18420"/>
    </ligand>
</feature>
<dbReference type="InterPro" id="IPR005225">
    <property type="entry name" value="Small_GTP-bd"/>
</dbReference>
<dbReference type="InterPro" id="IPR019008">
    <property type="entry name" value="Beta_sandwich_EMC7"/>
</dbReference>
<comment type="function">
    <text evidence="24">Transcriptional activator. Interacts with promoter regions for tbx-8.9, tbx-9, elt-1, hnd-1, scrt-1, and vab-7 genes. Binds the sequence ATTTATGAC. Binds to the enhancer region of the hlh-1 gene promoter during embryonic body wall muscle development. Activates the gene for mab-5 in embryo development. Necessary for vab-7 expression in C blastomeres in the posterior of embryos. Required for posterior V6 neuroectoblast cell fate specification during postembryonic neurogenesis (patterning) which generates the characteristic ray lineage during male tail development. Binds to ced-3 promoter and activated expression which is crucial for tail-spike cell death. Has a role in E cell specification in endoderm development and body wall muscle development.</text>
</comment>
<keyword evidence="16 30" id="KW-0238">DNA-binding</keyword>
<dbReference type="SMART" id="SM00178">
    <property type="entry name" value="SAR"/>
    <property type="match status" value="1"/>
</dbReference>
<evidence type="ECO:0000256" key="33">
    <source>
        <dbReference type="SAM" id="Phobius"/>
    </source>
</evidence>
<dbReference type="PRINTS" id="PR00328">
    <property type="entry name" value="SAR1GTPBP"/>
</dbReference>
<feature type="region of interest" description="Disordered" evidence="32">
    <location>
        <begin position="501"/>
        <end position="522"/>
    </location>
</feature>
<comment type="subcellular location">
    <subcellularLocation>
        <location evidence="3">Chromosome</location>
        <location evidence="3">Centromere</location>
        <location evidence="3">Kinetochore</location>
    </subcellularLocation>
    <subcellularLocation>
        <location evidence="2">Membrane</location>
        <topology evidence="2">Single-pass membrane protein</topology>
    </subcellularLocation>
    <subcellularLocation>
        <location evidence="1 30 31">Nucleus</location>
    </subcellularLocation>
</comment>
<dbReference type="SMART" id="SM00177">
    <property type="entry name" value="ARF"/>
    <property type="match status" value="1"/>
</dbReference>
<dbReference type="Pfam" id="PF09430">
    <property type="entry name" value="EMC7_beta-sandw"/>
    <property type="match status" value="1"/>
</dbReference>
<dbReference type="SUPFAM" id="SSF52540">
    <property type="entry name" value="P-loop containing nucleoside triphosphate hydrolases"/>
    <property type="match status" value="1"/>
</dbReference>
<organism evidence="36 37">
    <name type="scientific">Caenorhabditis auriculariae</name>
    <dbReference type="NCBI Taxonomy" id="2777116"/>
    <lineage>
        <taxon>Eukaryota</taxon>
        <taxon>Metazoa</taxon>
        <taxon>Ecdysozoa</taxon>
        <taxon>Nematoda</taxon>
        <taxon>Chromadorea</taxon>
        <taxon>Rhabditida</taxon>
        <taxon>Rhabditina</taxon>
        <taxon>Rhabditomorpha</taxon>
        <taxon>Rhabditoidea</taxon>
        <taxon>Rhabditidae</taxon>
        <taxon>Peloderinae</taxon>
        <taxon>Caenorhabditis</taxon>
    </lineage>
</organism>
<dbReference type="Pfam" id="PF00025">
    <property type="entry name" value="Arf"/>
    <property type="match status" value="1"/>
</dbReference>
<evidence type="ECO:0000256" key="7">
    <source>
        <dbReference type="ARBA" id="ARBA00019766"/>
    </source>
</evidence>
<evidence type="ECO:0000259" key="35">
    <source>
        <dbReference type="PROSITE" id="PS50071"/>
    </source>
</evidence>
<keyword evidence="18 33" id="KW-0472">Membrane</keyword>
<dbReference type="InterPro" id="IPR001356">
    <property type="entry name" value="HD"/>
</dbReference>
<evidence type="ECO:0000256" key="5">
    <source>
        <dbReference type="ARBA" id="ARBA00010290"/>
    </source>
</evidence>
<dbReference type="SMART" id="SM00389">
    <property type="entry name" value="HOX"/>
    <property type="match status" value="1"/>
</dbReference>
<evidence type="ECO:0000256" key="34">
    <source>
        <dbReference type="SAM" id="SignalP"/>
    </source>
</evidence>
<keyword evidence="29" id="KW-0460">Magnesium</keyword>
<keyword evidence="37" id="KW-1185">Reference proteome</keyword>
<keyword evidence="15" id="KW-0805">Transcription regulation</keyword>
<evidence type="ECO:0000256" key="3">
    <source>
        <dbReference type="ARBA" id="ARBA00004629"/>
    </source>
</evidence>
<comment type="similarity">
    <text evidence="5">Belongs to the small GTPase superfamily. Arf family.</text>
</comment>
<keyword evidence="17 28" id="KW-0342">GTP-binding</keyword>
<evidence type="ECO:0000256" key="19">
    <source>
        <dbReference type="ARBA" id="ARBA00023155"/>
    </source>
</evidence>
<evidence type="ECO:0000256" key="10">
    <source>
        <dbReference type="ARBA" id="ARBA00022692"/>
    </source>
</evidence>
<dbReference type="Gene3D" id="1.10.10.60">
    <property type="entry name" value="Homeodomain-like"/>
    <property type="match status" value="1"/>
</dbReference>
<dbReference type="EMBL" id="CAJGYM010000008">
    <property type="protein sequence ID" value="CAD6188310.1"/>
    <property type="molecule type" value="Genomic_DNA"/>
</dbReference>
<evidence type="ECO:0000256" key="20">
    <source>
        <dbReference type="ARBA" id="ARBA00023159"/>
    </source>
</evidence>
<evidence type="ECO:0000256" key="25">
    <source>
        <dbReference type="ARBA" id="ARBA00062694"/>
    </source>
</evidence>
<keyword evidence="9" id="KW-0217">Developmental protein</keyword>
<dbReference type="GO" id="GO:0003677">
    <property type="term" value="F:DNA binding"/>
    <property type="evidence" value="ECO:0007669"/>
    <property type="project" value="UniProtKB-UniRule"/>
</dbReference>
<evidence type="ECO:0000256" key="12">
    <source>
        <dbReference type="ARBA" id="ARBA00022741"/>
    </source>
</evidence>
<feature type="chain" id="PRO_5035773320" description="ADP-ribosylation factor-like protein 6" evidence="34">
    <location>
        <begin position="16"/>
        <end position="746"/>
    </location>
</feature>
<keyword evidence="11 34" id="KW-0732">Signal</keyword>
<dbReference type="InterPro" id="IPR017970">
    <property type="entry name" value="Homeobox_CS"/>
</dbReference>
<dbReference type="PROSITE" id="PS51417">
    <property type="entry name" value="ARF"/>
    <property type="match status" value="1"/>
</dbReference>
<keyword evidence="12 28" id="KW-0547">Nucleotide-binding</keyword>
<evidence type="ECO:0000256" key="9">
    <source>
        <dbReference type="ARBA" id="ARBA00022473"/>
    </source>
</evidence>
<evidence type="ECO:0000256" key="13">
    <source>
        <dbReference type="ARBA" id="ARBA00022838"/>
    </source>
</evidence>
<proteinExistence type="inferred from homology"/>
<evidence type="ECO:0000256" key="23">
    <source>
        <dbReference type="ARBA" id="ARBA00023328"/>
    </source>
</evidence>
<comment type="similarity">
    <text evidence="6">Belongs to the Caudal homeobox family.</text>
</comment>
<dbReference type="InterPro" id="IPR006689">
    <property type="entry name" value="Small_GTPase_ARF/SAR"/>
</dbReference>
<dbReference type="GO" id="GO:0072546">
    <property type="term" value="C:EMC complex"/>
    <property type="evidence" value="ECO:0007669"/>
    <property type="project" value="TreeGrafter"/>
</dbReference>
<keyword evidence="8" id="KW-0158">Chromosome</keyword>
<dbReference type="PROSITE" id="PS00027">
    <property type="entry name" value="HOMEOBOX_1"/>
    <property type="match status" value="1"/>
</dbReference>
<evidence type="ECO:0000256" key="28">
    <source>
        <dbReference type="PIRSR" id="PIRSR606689-1"/>
    </source>
</evidence>
<reference evidence="36" key="1">
    <citation type="submission" date="2020-10" db="EMBL/GenBank/DDBJ databases">
        <authorList>
            <person name="Kikuchi T."/>
        </authorList>
    </citation>
    <scope>NUCLEOTIDE SEQUENCE</scope>
    <source>
        <strain evidence="36">NKZ352</strain>
    </source>
</reference>
<dbReference type="GO" id="GO:0000776">
    <property type="term" value="C:kinetochore"/>
    <property type="evidence" value="ECO:0007669"/>
    <property type="project" value="UniProtKB-KW"/>
</dbReference>
<evidence type="ECO:0000256" key="11">
    <source>
        <dbReference type="ARBA" id="ARBA00022729"/>
    </source>
</evidence>
<dbReference type="OrthoDB" id="442317at2759"/>
<dbReference type="AlphaFoldDB" id="A0A8S1H4G9"/>
<feature type="binding site" evidence="28">
    <location>
        <begin position="290"/>
        <end position="297"/>
    </location>
    <ligand>
        <name>GTP</name>
        <dbReference type="ChEBI" id="CHEBI:37565"/>
    </ligand>
</feature>
<dbReference type="Gene3D" id="3.40.50.300">
    <property type="entry name" value="P-loop containing nucleotide triphosphate hydrolases"/>
    <property type="match status" value="1"/>
</dbReference>
<feature type="binding site" evidence="28">
    <location>
        <begin position="396"/>
        <end position="399"/>
    </location>
    <ligand>
        <name>GTP</name>
        <dbReference type="ChEBI" id="CHEBI:37565"/>
    </ligand>
</feature>
<evidence type="ECO:0000256" key="2">
    <source>
        <dbReference type="ARBA" id="ARBA00004167"/>
    </source>
</evidence>